<feature type="domain" description="PepSY" evidence="1">
    <location>
        <begin position="35"/>
        <end position="89"/>
    </location>
</feature>
<accession>A0ABZ0RRY8</accession>
<feature type="domain" description="PepSY" evidence="1">
    <location>
        <begin position="180"/>
        <end position="236"/>
    </location>
</feature>
<gene>
    <name evidence="2" type="ORF">R6U77_09930</name>
</gene>
<feature type="domain" description="PepSY" evidence="1">
    <location>
        <begin position="261"/>
        <end position="316"/>
    </location>
</feature>
<reference evidence="2 3" key="1">
    <citation type="submission" date="2023-09" db="EMBL/GenBank/DDBJ databases">
        <authorList>
            <person name="Page C.A."/>
            <person name="Perez-Diaz I.M."/>
        </authorList>
    </citation>
    <scope>NUCLEOTIDE SEQUENCE [LARGE SCALE GENOMIC DNA]</scope>
    <source>
        <strain evidence="2 3">Ll15</strain>
    </source>
</reference>
<dbReference type="InterPro" id="IPR025711">
    <property type="entry name" value="PepSY"/>
</dbReference>
<name>A0ABZ0RRY8_9BACI</name>
<proteinExistence type="predicted"/>
<evidence type="ECO:0000313" key="2">
    <source>
        <dbReference type="EMBL" id="WPK10255.1"/>
    </source>
</evidence>
<dbReference type="RefSeq" id="WP_319835526.1">
    <property type="nucleotide sequence ID" value="NZ_CP137624.1"/>
</dbReference>
<dbReference type="Proteomes" id="UP001322664">
    <property type="component" value="Chromosome"/>
</dbReference>
<evidence type="ECO:0000313" key="3">
    <source>
        <dbReference type="Proteomes" id="UP001322664"/>
    </source>
</evidence>
<evidence type="ECO:0000259" key="1">
    <source>
        <dbReference type="Pfam" id="PF03413"/>
    </source>
</evidence>
<protein>
    <submittedName>
        <fullName evidence="2">PepSY domain-containing protein</fullName>
    </submittedName>
</protein>
<dbReference type="Pfam" id="PF03413">
    <property type="entry name" value="PepSY"/>
    <property type="match status" value="4"/>
</dbReference>
<dbReference type="EMBL" id="CP137624">
    <property type="protein sequence ID" value="WPK10255.1"/>
    <property type="molecule type" value="Genomic_DNA"/>
</dbReference>
<organism evidence="2 3">
    <name type="scientific">Lysinibacillus louembei</name>
    <dbReference type="NCBI Taxonomy" id="1470088"/>
    <lineage>
        <taxon>Bacteria</taxon>
        <taxon>Bacillati</taxon>
        <taxon>Bacillota</taxon>
        <taxon>Bacilli</taxon>
        <taxon>Bacillales</taxon>
        <taxon>Bacillaceae</taxon>
        <taxon>Lysinibacillus</taxon>
    </lineage>
</organism>
<sequence>MKKYWIIPTVLVGMIGGYIFAQNDLSGSAEKAATITAQQAKELALKQFEGQIIDFDYDGDDRIPHYEIDVKTATEKLELEVNAKTGAVTVVEREALNATKQTANSITEQQATDIALKQFAGQIIDFDYDGDDNIPHYEIEIKTATEKIELEVDAQTGAVTIVERKTLNTAKQPVNTQNLITKQQAMDIALKQASGQVTKAKLTSKNNKEIYEIIVRDRSIVNTFDIDAKTGAVLSHNNWDNKNSHNENATSNVSNKPSNLISSQQAIAIAQKQVAGKVKKAKLDEDDGRYIYEVEIKDGKIEHEFEIDAQTGEVLEYSIDD</sequence>
<feature type="domain" description="PepSY" evidence="1">
    <location>
        <begin position="106"/>
        <end position="160"/>
    </location>
</feature>
<dbReference type="Gene3D" id="3.10.450.40">
    <property type="match status" value="4"/>
</dbReference>
<keyword evidence="3" id="KW-1185">Reference proteome</keyword>